<gene>
    <name evidence="1" type="ORF">ACFQ4E_16060</name>
</gene>
<dbReference type="RefSeq" id="WP_386805323.1">
    <property type="nucleotide sequence ID" value="NZ_JBHTMU010000034.1"/>
</dbReference>
<sequence length="307" mass="34449">MKKGPYKHLSTTALVSTQFNRLPPNISRTLPSQGNIISGCSFSNCGTGIVQVKRHQAPKIDDESLQMIEADQPEYITRHIEERWLEATLKGYFRFGTLVNYRAAEGAIGGRLGDHQESRIQETFNSRSSFFESASLKGIEISNTSFSGTKNHIVIETIVNDFCSCASVGKFATPRAEAIRDAEDNPEKRPSAYVTYHLATLRKAISENLSQTPGLSNLTPLGRTVEYGEKDQRWKVEENFSYKRDRDALATWLGIAFVKSPTFKHEEEYRLLLIDRSGPGALNDKTETYEIPESTRIAESIFAHGTF</sequence>
<dbReference type="Proteomes" id="UP001597135">
    <property type="component" value="Unassembled WGS sequence"/>
</dbReference>
<accession>A0ABW3ZLK9</accession>
<keyword evidence="2" id="KW-1185">Reference proteome</keyword>
<protein>
    <submittedName>
        <fullName evidence="1">Uncharacterized protein</fullName>
    </submittedName>
</protein>
<proteinExistence type="predicted"/>
<evidence type="ECO:0000313" key="2">
    <source>
        <dbReference type="Proteomes" id="UP001597135"/>
    </source>
</evidence>
<dbReference type="EMBL" id="JBHTMU010000034">
    <property type="protein sequence ID" value="MFD1343944.1"/>
    <property type="molecule type" value="Genomic_DNA"/>
</dbReference>
<reference evidence="2" key="1">
    <citation type="journal article" date="2019" name="Int. J. Syst. Evol. Microbiol.">
        <title>The Global Catalogue of Microorganisms (GCM) 10K type strain sequencing project: providing services to taxonomists for standard genome sequencing and annotation.</title>
        <authorList>
            <consortium name="The Broad Institute Genomics Platform"/>
            <consortium name="The Broad Institute Genome Sequencing Center for Infectious Disease"/>
            <person name="Wu L."/>
            <person name="Ma J."/>
        </authorList>
    </citation>
    <scope>NUCLEOTIDE SEQUENCE [LARGE SCALE GENOMIC DNA]</scope>
    <source>
        <strain evidence="2">CCUG 62953</strain>
    </source>
</reference>
<organism evidence="1 2">
    <name type="scientific">Litorisediminicola beolgyonensis</name>
    <dbReference type="NCBI Taxonomy" id="1173614"/>
    <lineage>
        <taxon>Bacteria</taxon>
        <taxon>Pseudomonadati</taxon>
        <taxon>Pseudomonadota</taxon>
        <taxon>Alphaproteobacteria</taxon>
        <taxon>Rhodobacterales</taxon>
        <taxon>Paracoccaceae</taxon>
        <taxon>Litorisediminicola</taxon>
    </lineage>
</organism>
<name>A0ABW3ZLK9_9RHOB</name>
<comment type="caution">
    <text evidence="1">The sequence shown here is derived from an EMBL/GenBank/DDBJ whole genome shotgun (WGS) entry which is preliminary data.</text>
</comment>
<evidence type="ECO:0000313" key="1">
    <source>
        <dbReference type="EMBL" id="MFD1343944.1"/>
    </source>
</evidence>